<sequence>MPIDLPVPLREGHWSEIGEPGEVRFRLTVLENLLVRAARSFPRSFFALLIPRNHQEGATLTTLNVTSLQVTSPISNPPKIRPFFYYRPLADSESVPKSPTSNAATRGSTMEPALFDDSSDPPSEIASSDDEDWILTEETPPPLGDLEIPTLKLATLSTKGEDEKGKQKEEKPRGRTFESLGILQTPPPRADNDNTLPMLATISEESDDLEQPDELDETLEPDPSWILERPKQDGSDRPHPSIQFTPRNSEPPTSASHSESHKRTTEERVTPRRYSDIPTASDPAVGISGASSVTSPTNQQVTSGQLSRRSTPSNGSGIRQHRTIATNGQTRHRIYPEQTPQNAAVEVQHHLTSLLRSVNDISTFRFGNRATNRPFLQWREPIPPTLFSTLFPTFDTYLQLEEALKPKGRRARNKWLNYLPRLRQARQHLNQVLQATEALVINHGYPHGLREFLYCQHLDIYGGDFPVNSLFHTFEAEYLYNALHFFHQFHYNQFQYSFQELLHCRFGEPIDMWKVVQLVVDRLEPPLYKFQLDVEYPPPTPPADA</sequence>
<evidence type="ECO:0000313" key="3">
    <source>
        <dbReference type="Proteomes" id="UP000807306"/>
    </source>
</evidence>
<feature type="compositionally biased region" description="Polar residues" evidence="1">
    <location>
        <begin position="95"/>
        <end position="108"/>
    </location>
</feature>
<feature type="compositionally biased region" description="Basic and acidic residues" evidence="1">
    <location>
        <begin position="228"/>
        <end position="239"/>
    </location>
</feature>
<gene>
    <name evidence="2" type="ORF">CPB83DRAFT_898200</name>
</gene>
<dbReference type="Proteomes" id="UP000807306">
    <property type="component" value="Unassembled WGS sequence"/>
</dbReference>
<evidence type="ECO:0000313" key="2">
    <source>
        <dbReference type="EMBL" id="KAF9524053.1"/>
    </source>
</evidence>
<reference evidence="2" key="1">
    <citation type="submission" date="2020-11" db="EMBL/GenBank/DDBJ databases">
        <authorList>
            <consortium name="DOE Joint Genome Institute"/>
            <person name="Ahrendt S."/>
            <person name="Riley R."/>
            <person name="Andreopoulos W."/>
            <person name="Labutti K."/>
            <person name="Pangilinan J."/>
            <person name="Ruiz-Duenas F.J."/>
            <person name="Barrasa J.M."/>
            <person name="Sanchez-Garcia M."/>
            <person name="Camarero S."/>
            <person name="Miyauchi S."/>
            <person name="Serrano A."/>
            <person name="Linde D."/>
            <person name="Babiker R."/>
            <person name="Drula E."/>
            <person name="Ayuso-Fernandez I."/>
            <person name="Pacheco R."/>
            <person name="Padilla G."/>
            <person name="Ferreira P."/>
            <person name="Barriuso J."/>
            <person name="Kellner H."/>
            <person name="Castanera R."/>
            <person name="Alfaro M."/>
            <person name="Ramirez L."/>
            <person name="Pisabarro A.G."/>
            <person name="Kuo A."/>
            <person name="Tritt A."/>
            <person name="Lipzen A."/>
            <person name="He G."/>
            <person name="Yan M."/>
            <person name="Ng V."/>
            <person name="Cullen D."/>
            <person name="Martin F."/>
            <person name="Rosso M.-N."/>
            <person name="Henrissat B."/>
            <person name="Hibbett D."/>
            <person name="Martinez A.T."/>
            <person name="Grigoriev I.V."/>
        </authorList>
    </citation>
    <scope>NUCLEOTIDE SEQUENCE</scope>
    <source>
        <strain evidence="2">CBS 506.95</strain>
    </source>
</reference>
<dbReference type="AlphaFoldDB" id="A0A9P6E7Y9"/>
<feature type="compositionally biased region" description="Acidic residues" evidence="1">
    <location>
        <begin position="204"/>
        <end position="220"/>
    </location>
</feature>
<evidence type="ECO:0000256" key="1">
    <source>
        <dbReference type="SAM" id="MobiDB-lite"/>
    </source>
</evidence>
<name>A0A9P6E7Y9_9AGAR</name>
<dbReference type="EMBL" id="MU157905">
    <property type="protein sequence ID" value="KAF9524053.1"/>
    <property type="molecule type" value="Genomic_DNA"/>
</dbReference>
<protein>
    <submittedName>
        <fullName evidence="2">Uncharacterized protein</fullName>
    </submittedName>
</protein>
<feature type="compositionally biased region" description="Basic and acidic residues" evidence="1">
    <location>
        <begin position="159"/>
        <end position="176"/>
    </location>
</feature>
<keyword evidence="3" id="KW-1185">Reference proteome</keyword>
<proteinExistence type="predicted"/>
<accession>A0A9P6E7Y9</accession>
<feature type="region of interest" description="Disordered" evidence="1">
    <location>
        <begin position="92"/>
        <end position="327"/>
    </location>
</feature>
<feature type="compositionally biased region" description="Polar residues" evidence="1">
    <location>
        <begin position="289"/>
        <end position="327"/>
    </location>
</feature>
<organism evidence="2 3">
    <name type="scientific">Crepidotus variabilis</name>
    <dbReference type="NCBI Taxonomy" id="179855"/>
    <lineage>
        <taxon>Eukaryota</taxon>
        <taxon>Fungi</taxon>
        <taxon>Dikarya</taxon>
        <taxon>Basidiomycota</taxon>
        <taxon>Agaricomycotina</taxon>
        <taxon>Agaricomycetes</taxon>
        <taxon>Agaricomycetidae</taxon>
        <taxon>Agaricales</taxon>
        <taxon>Agaricineae</taxon>
        <taxon>Crepidotaceae</taxon>
        <taxon>Crepidotus</taxon>
    </lineage>
</organism>
<comment type="caution">
    <text evidence="2">The sequence shown here is derived from an EMBL/GenBank/DDBJ whole genome shotgun (WGS) entry which is preliminary data.</text>
</comment>
<feature type="compositionally biased region" description="Polar residues" evidence="1">
    <location>
        <begin position="242"/>
        <end position="257"/>
    </location>
</feature>
<feature type="compositionally biased region" description="Basic and acidic residues" evidence="1">
    <location>
        <begin position="258"/>
        <end position="275"/>
    </location>
</feature>